<gene>
    <name evidence="10" type="ORF">JYZ213_LOCUS35986</name>
    <name evidence="11" type="ORF">OXD698_LOCUS27359</name>
</gene>
<keyword evidence="5 8" id="KW-0472">Membrane</keyword>
<dbReference type="Proteomes" id="UP000663844">
    <property type="component" value="Unassembled WGS sequence"/>
</dbReference>
<feature type="domain" description="G-protein coupled receptors family 1 profile" evidence="9">
    <location>
        <begin position="36"/>
        <end position="297"/>
    </location>
</feature>
<evidence type="ECO:0000313" key="11">
    <source>
        <dbReference type="EMBL" id="CAF3962806.1"/>
    </source>
</evidence>
<proteinExistence type="predicted"/>
<protein>
    <recommendedName>
        <fullName evidence="9">G-protein coupled receptors family 1 profile domain-containing protein</fullName>
    </recommendedName>
</protein>
<keyword evidence="7" id="KW-0807">Transducer</keyword>
<dbReference type="EMBL" id="CAJOAZ010002825">
    <property type="protein sequence ID" value="CAF3962806.1"/>
    <property type="molecule type" value="Genomic_DNA"/>
</dbReference>
<dbReference type="AlphaFoldDB" id="A0A819LDV5"/>
<dbReference type="Pfam" id="PF00001">
    <property type="entry name" value="7tm_1"/>
    <property type="match status" value="1"/>
</dbReference>
<organism evidence="11 12">
    <name type="scientific">Adineta steineri</name>
    <dbReference type="NCBI Taxonomy" id="433720"/>
    <lineage>
        <taxon>Eukaryota</taxon>
        <taxon>Metazoa</taxon>
        <taxon>Spiralia</taxon>
        <taxon>Gnathifera</taxon>
        <taxon>Rotifera</taxon>
        <taxon>Eurotatoria</taxon>
        <taxon>Bdelloidea</taxon>
        <taxon>Adinetida</taxon>
        <taxon>Adinetidae</taxon>
        <taxon>Adineta</taxon>
    </lineage>
</organism>
<reference evidence="11" key="1">
    <citation type="submission" date="2021-02" db="EMBL/GenBank/DDBJ databases">
        <authorList>
            <person name="Nowell W R."/>
        </authorList>
    </citation>
    <scope>NUCLEOTIDE SEQUENCE</scope>
</reference>
<dbReference type="EMBL" id="CAJNOG010000839">
    <property type="protein sequence ID" value="CAF1368434.1"/>
    <property type="molecule type" value="Genomic_DNA"/>
</dbReference>
<dbReference type="SUPFAM" id="SSF81321">
    <property type="entry name" value="Family A G protein-coupled receptor-like"/>
    <property type="match status" value="1"/>
</dbReference>
<keyword evidence="3 8" id="KW-1133">Transmembrane helix</keyword>
<evidence type="ECO:0000256" key="3">
    <source>
        <dbReference type="ARBA" id="ARBA00022989"/>
    </source>
</evidence>
<evidence type="ECO:0000256" key="7">
    <source>
        <dbReference type="ARBA" id="ARBA00023224"/>
    </source>
</evidence>
<dbReference type="GO" id="GO:0004930">
    <property type="term" value="F:G protein-coupled receptor activity"/>
    <property type="evidence" value="ECO:0007669"/>
    <property type="project" value="UniProtKB-KW"/>
</dbReference>
<feature type="transmembrane region" description="Helical" evidence="8">
    <location>
        <begin position="20"/>
        <end position="44"/>
    </location>
</feature>
<dbReference type="PANTHER" id="PTHR24243">
    <property type="entry name" value="G-PROTEIN COUPLED RECEPTOR"/>
    <property type="match status" value="1"/>
</dbReference>
<feature type="transmembrane region" description="Helical" evidence="8">
    <location>
        <begin position="141"/>
        <end position="162"/>
    </location>
</feature>
<evidence type="ECO:0000256" key="2">
    <source>
        <dbReference type="ARBA" id="ARBA00022692"/>
    </source>
</evidence>
<evidence type="ECO:0000256" key="6">
    <source>
        <dbReference type="ARBA" id="ARBA00023170"/>
    </source>
</evidence>
<dbReference type="InterPro" id="IPR017452">
    <property type="entry name" value="GPCR_Rhodpsn_7TM"/>
</dbReference>
<comment type="caution">
    <text evidence="11">The sequence shown here is derived from an EMBL/GenBank/DDBJ whole genome shotgun (WGS) entry which is preliminary data.</text>
</comment>
<feature type="transmembrane region" description="Helical" evidence="8">
    <location>
        <begin position="234"/>
        <end position="255"/>
    </location>
</feature>
<feature type="transmembrane region" description="Helical" evidence="8">
    <location>
        <begin position="275"/>
        <end position="299"/>
    </location>
</feature>
<dbReference type="PANTHER" id="PTHR24243:SF208">
    <property type="entry name" value="PYROKININ-1 RECEPTOR"/>
    <property type="match status" value="1"/>
</dbReference>
<evidence type="ECO:0000256" key="5">
    <source>
        <dbReference type="ARBA" id="ARBA00023136"/>
    </source>
</evidence>
<comment type="subcellular location">
    <subcellularLocation>
        <location evidence="1">Membrane</location>
        <topology evidence="1">Multi-pass membrane protein</topology>
    </subcellularLocation>
</comment>
<evidence type="ECO:0000313" key="10">
    <source>
        <dbReference type="EMBL" id="CAF1368434.1"/>
    </source>
</evidence>
<name>A0A819LDV5_9BILA</name>
<feature type="transmembrane region" description="Helical" evidence="8">
    <location>
        <begin position="182"/>
        <end position="204"/>
    </location>
</feature>
<keyword evidence="6" id="KW-0675">Receptor</keyword>
<evidence type="ECO:0000313" key="12">
    <source>
        <dbReference type="Proteomes" id="UP000663844"/>
    </source>
</evidence>
<evidence type="ECO:0000259" key="9">
    <source>
        <dbReference type="PROSITE" id="PS50262"/>
    </source>
</evidence>
<evidence type="ECO:0000256" key="4">
    <source>
        <dbReference type="ARBA" id="ARBA00023040"/>
    </source>
</evidence>
<dbReference type="InterPro" id="IPR000276">
    <property type="entry name" value="GPCR_Rhodpsn"/>
</dbReference>
<dbReference type="Proteomes" id="UP000663845">
    <property type="component" value="Unassembled WGS sequence"/>
</dbReference>
<feature type="transmembrane region" description="Helical" evidence="8">
    <location>
        <begin position="56"/>
        <end position="73"/>
    </location>
</feature>
<dbReference type="PROSITE" id="PS50262">
    <property type="entry name" value="G_PROTEIN_RECEP_F1_2"/>
    <property type="match status" value="1"/>
</dbReference>
<sequence>MSLSPEDTAQINNMVQVQNIFVQVWGYSTTSLGLIGHMLSICVLTRTKLRSNPCSYYFLASTISGLCVVYITNPIRILQYSYHIDLTAYSNASCKTITYILNLARGQTSWYIVLACIDRFLCSSSSTTLRAWSNRRVSIRTILISTFIGSLCYVHILINNYIVPQLGLCYTLQGVYQTFASIWLFIIYSVGPSISMFLFGMLTIRNIRKSVRRIGTNDNQTQPERYRKTTDRQLTQMMFGQCLMYLITTLPYSIINMYLTFDPSTKSDALQTAKYNMLLGISGFISLFVPCTSFYMFILSKVSLEAAISAASLVFNILLPRAVLLFNCENCCEDKLHEQPVFGATSKMLKHKKKPFEIEVFIMNLNFKFFHKLCITDGHFRDKRSMVGDALNKLMEHRLLHQSIADKPYFSARRVTNIKIYCEFLATVDDEDRFSNDLLLYQTNYEYYKRKFNNATFLPLNCTLSAHGCNFVCQAPYKSFMNIKNVNNSSEVDM</sequence>
<evidence type="ECO:0000256" key="1">
    <source>
        <dbReference type="ARBA" id="ARBA00004141"/>
    </source>
</evidence>
<dbReference type="Gene3D" id="1.20.1070.10">
    <property type="entry name" value="Rhodopsin 7-helix transmembrane proteins"/>
    <property type="match status" value="1"/>
</dbReference>
<evidence type="ECO:0000256" key="8">
    <source>
        <dbReference type="SAM" id="Phobius"/>
    </source>
</evidence>
<keyword evidence="4" id="KW-0297">G-protein coupled receptor</keyword>
<keyword evidence="2 8" id="KW-0812">Transmembrane</keyword>
<accession>A0A819LDV5</accession>
<dbReference type="GO" id="GO:0005886">
    <property type="term" value="C:plasma membrane"/>
    <property type="evidence" value="ECO:0007669"/>
    <property type="project" value="TreeGrafter"/>
</dbReference>